<evidence type="ECO:0000313" key="2">
    <source>
        <dbReference type="EMBL" id="MEE6260183.1"/>
    </source>
</evidence>
<feature type="domain" description="Helix-turn-helix" evidence="1">
    <location>
        <begin position="16"/>
        <end position="58"/>
    </location>
</feature>
<dbReference type="EMBL" id="JAZGQK010000013">
    <property type="protein sequence ID" value="MEE6260183.1"/>
    <property type="molecule type" value="Genomic_DNA"/>
</dbReference>
<keyword evidence="3" id="KW-1185">Reference proteome</keyword>
<organism evidence="2 3">
    <name type="scientific">Plantactinospora sonchi</name>
    <dbReference type="NCBI Taxonomy" id="1544735"/>
    <lineage>
        <taxon>Bacteria</taxon>
        <taxon>Bacillati</taxon>
        <taxon>Actinomycetota</taxon>
        <taxon>Actinomycetes</taxon>
        <taxon>Micromonosporales</taxon>
        <taxon>Micromonosporaceae</taxon>
        <taxon>Plantactinospora</taxon>
    </lineage>
</organism>
<dbReference type="InterPro" id="IPR041657">
    <property type="entry name" value="HTH_17"/>
</dbReference>
<evidence type="ECO:0000259" key="1">
    <source>
        <dbReference type="Pfam" id="PF12728"/>
    </source>
</evidence>
<dbReference type="Proteomes" id="UP001332243">
    <property type="component" value="Unassembled WGS sequence"/>
</dbReference>
<proteinExistence type="predicted"/>
<sequence length="80" mass="8591">MAGRPNSDAVQPRFRSVGETADILGMSVVTLYRAIHSGQFPAIKIRGRFVIPARVIDEMESSALSVGLVDAGDFVKTRAS</sequence>
<evidence type="ECO:0000313" key="3">
    <source>
        <dbReference type="Proteomes" id="UP001332243"/>
    </source>
</evidence>
<dbReference type="Pfam" id="PF12728">
    <property type="entry name" value="HTH_17"/>
    <property type="match status" value="1"/>
</dbReference>
<protein>
    <submittedName>
        <fullName evidence="2">Helix-turn-helix domain-containing protein</fullName>
    </submittedName>
</protein>
<reference evidence="2 3" key="1">
    <citation type="submission" date="2024-01" db="EMBL/GenBank/DDBJ databases">
        <title>Genome insights into Plantactinospora sonchi sp. nov.</title>
        <authorList>
            <person name="Wang L."/>
        </authorList>
    </citation>
    <scope>NUCLEOTIDE SEQUENCE [LARGE SCALE GENOMIC DNA]</scope>
    <source>
        <strain evidence="2 3">NEAU-QY2</strain>
    </source>
</reference>
<name>A0ABU7RUK1_9ACTN</name>
<dbReference type="RefSeq" id="WP_331215308.1">
    <property type="nucleotide sequence ID" value="NZ_JAZGQK010000013.1"/>
</dbReference>
<gene>
    <name evidence="2" type="ORF">V1633_16970</name>
</gene>
<accession>A0ABU7RUK1</accession>
<comment type="caution">
    <text evidence="2">The sequence shown here is derived from an EMBL/GenBank/DDBJ whole genome shotgun (WGS) entry which is preliminary data.</text>
</comment>